<gene>
    <name evidence="1" type="ORF">RU87_GL001198</name>
</gene>
<dbReference type="EMBL" id="JXJX01000005">
    <property type="protein sequence ID" value="PCS07145.1"/>
    <property type="molecule type" value="Genomic_DNA"/>
</dbReference>
<proteinExistence type="predicted"/>
<accession>A0A2A5S0Z5</accession>
<organism evidence="1 2">
    <name type="scientific">Pseudolactococcus plantarum</name>
    <dbReference type="NCBI Taxonomy" id="1365"/>
    <lineage>
        <taxon>Bacteria</taxon>
        <taxon>Bacillati</taxon>
        <taxon>Bacillota</taxon>
        <taxon>Bacilli</taxon>
        <taxon>Lactobacillales</taxon>
        <taxon>Streptococcaceae</taxon>
        <taxon>Pseudolactococcus</taxon>
    </lineage>
</organism>
<dbReference type="AlphaFoldDB" id="A0A2A5S0Z5"/>
<evidence type="ECO:0000313" key="1">
    <source>
        <dbReference type="EMBL" id="PCS07145.1"/>
    </source>
</evidence>
<sequence>MVSGKRFFFLVSDTQANTGKNKEYQTQLESTPDTILIDKTE</sequence>
<dbReference type="Proteomes" id="UP000242246">
    <property type="component" value="Unassembled WGS sequence"/>
</dbReference>
<keyword evidence="2" id="KW-1185">Reference proteome</keyword>
<comment type="caution">
    <text evidence="1">The sequence shown here is derived from an EMBL/GenBank/DDBJ whole genome shotgun (WGS) entry which is preliminary data.</text>
</comment>
<evidence type="ECO:0000313" key="2">
    <source>
        <dbReference type="Proteomes" id="UP000242246"/>
    </source>
</evidence>
<name>A0A2A5S0Z5_9LACT</name>
<protein>
    <submittedName>
        <fullName evidence="1">Uncharacterized protein</fullName>
    </submittedName>
</protein>
<reference evidence="1 2" key="1">
    <citation type="submission" date="2014-12" db="EMBL/GenBank/DDBJ databases">
        <title>Draft genome sequences of 10 type strains of Lactococcus.</title>
        <authorList>
            <person name="Sun Z."/>
            <person name="Zhong Z."/>
            <person name="Liu W."/>
            <person name="Zhang W."/>
            <person name="Zhang H."/>
        </authorList>
    </citation>
    <scope>NUCLEOTIDE SEQUENCE [LARGE SCALE GENOMIC DNA]</scope>
    <source>
        <strain evidence="1 2">DSM 20686</strain>
    </source>
</reference>